<reference evidence="3 4" key="1">
    <citation type="submission" date="2021-03" db="EMBL/GenBank/DDBJ databases">
        <title>Sequencing the genomes of 1000 actinobacteria strains.</title>
        <authorList>
            <person name="Klenk H.-P."/>
        </authorList>
    </citation>
    <scope>NUCLEOTIDE SEQUENCE [LARGE SCALE GENOMIC DNA]</scope>
    <source>
        <strain evidence="3 4">DSM 46670</strain>
    </source>
</reference>
<feature type="domain" description="GerMN" evidence="2">
    <location>
        <begin position="196"/>
        <end position="285"/>
    </location>
</feature>
<sequence length="570" mass="61079">MIRRLIPLLACTLLVASCANIPEQTAAQVIPNSGVQTTREVQLPGKNTDPITFVRRFIEASGDTEIARAYLTEQAKKSWRPENQPTIIDDNYSTVPQPVDKEAEDTAVVEIKGVKKGSLDSYRSFIPQGGPHNGKVKLVRQDGQWRINEVPNGGLTIPFSAFTNHYRPVNLYFYDPSRSILVPDRRYLPGAPLASARDVVDLLLGGPAAGLQGAVKSALPPSTVLRTNVTQAKDSVATVVNLGELGNLTAEDKQAIAAQIVLSLQEVAATTVRLQVENLPLLPDRSDWKVADVPSASDRTTPKAQLAGMMVVGGRIKDLKDGNPIGSAAGAGIENAVSAAQSVDGSQLAVVERTGPNSVQLRVGPVTEGLRTVLTGPEMTRPTWQYGVRTDEVGNEVWTVNDGVVTRLVRTREGAWDPLPVNQTELAAYGKITELRLSRDGVRVAVVADGKLYVGAVARSQSTGVSISAPKQLLPGVSSVVSVDWENPSTLAVATNMPNGFVWRVPVDGIEVFRYNLANLTVPLTSITAAPSRPVIVTDANGMWTATDIGQFWLPHPHNQGAAARPFYPG</sequence>
<feature type="signal peptide" evidence="1">
    <location>
        <begin position="1"/>
        <end position="26"/>
    </location>
</feature>
<dbReference type="InterPro" id="IPR019606">
    <property type="entry name" value="GerMN"/>
</dbReference>
<dbReference type="Pfam" id="PF25976">
    <property type="entry name" value="LpqB_N"/>
    <property type="match status" value="1"/>
</dbReference>
<evidence type="ECO:0000313" key="4">
    <source>
        <dbReference type="Proteomes" id="UP001519332"/>
    </source>
</evidence>
<feature type="chain" id="PRO_5045880099" description="GerMN domain-containing protein" evidence="1">
    <location>
        <begin position="27"/>
        <end position="570"/>
    </location>
</feature>
<protein>
    <recommendedName>
        <fullName evidence="2">GerMN domain-containing protein</fullName>
    </recommendedName>
</protein>
<dbReference type="SUPFAM" id="SSF82171">
    <property type="entry name" value="DPP6 N-terminal domain-like"/>
    <property type="match status" value="1"/>
</dbReference>
<dbReference type="InterPro" id="IPR018910">
    <property type="entry name" value="LpqB_C"/>
</dbReference>
<name>A0ABS4TEN2_9PSEU</name>
<evidence type="ECO:0000313" key="3">
    <source>
        <dbReference type="EMBL" id="MBP2322877.1"/>
    </source>
</evidence>
<keyword evidence="1" id="KW-0732">Signal</keyword>
<evidence type="ECO:0000256" key="1">
    <source>
        <dbReference type="SAM" id="SignalP"/>
    </source>
</evidence>
<dbReference type="Pfam" id="PF10647">
    <property type="entry name" value="Gmad1"/>
    <property type="match status" value="1"/>
</dbReference>
<dbReference type="SMART" id="SM00909">
    <property type="entry name" value="Germane"/>
    <property type="match status" value="1"/>
</dbReference>
<dbReference type="EMBL" id="JAGINW010000001">
    <property type="protein sequence ID" value="MBP2322877.1"/>
    <property type="molecule type" value="Genomic_DNA"/>
</dbReference>
<dbReference type="RefSeq" id="WP_209638629.1">
    <property type="nucleotide sequence ID" value="NZ_JAGINW010000001.1"/>
</dbReference>
<comment type="caution">
    <text evidence="3">The sequence shown here is derived from an EMBL/GenBank/DDBJ whole genome shotgun (WGS) entry which is preliminary data.</text>
</comment>
<gene>
    <name evidence="3" type="ORF">JOF56_003262</name>
</gene>
<organism evidence="3 4">
    <name type="scientific">Kibdelosporangium banguiense</name>
    <dbReference type="NCBI Taxonomy" id="1365924"/>
    <lineage>
        <taxon>Bacteria</taxon>
        <taxon>Bacillati</taxon>
        <taxon>Actinomycetota</taxon>
        <taxon>Actinomycetes</taxon>
        <taxon>Pseudonocardiales</taxon>
        <taxon>Pseudonocardiaceae</taxon>
        <taxon>Kibdelosporangium</taxon>
    </lineage>
</organism>
<proteinExistence type="predicted"/>
<dbReference type="Pfam" id="PF10646">
    <property type="entry name" value="Germane"/>
    <property type="match status" value="1"/>
</dbReference>
<dbReference type="InterPro" id="IPR059026">
    <property type="entry name" value="LpqB_N"/>
</dbReference>
<evidence type="ECO:0000259" key="2">
    <source>
        <dbReference type="SMART" id="SM00909"/>
    </source>
</evidence>
<dbReference type="Proteomes" id="UP001519332">
    <property type="component" value="Unassembled WGS sequence"/>
</dbReference>
<dbReference type="PROSITE" id="PS51257">
    <property type="entry name" value="PROKAR_LIPOPROTEIN"/>
    <property type="match status" value="1"/>
</dbReference>
<accession>A0ABS4TEN2</accession>
<keyword evidence="4" id="KW-1185">Reference proteome</keyword>